<dbReference type="EMBL" id="CAJVQC010058959">
    <property type="protein sequence ID" value="CAG8799251.1"/>
    <property type="molecule type" value="Genomic_DNA"/>
</dbReference>
<keyword evidence="2" id="KW-1185">Reference proteome</keyword>
<organism evidence="1 2">
    <name type="scientific">Racocetra persica</name>
    <dbReference type="NCBI Taxonomy" id="160502"/>
    <lineage>
        <taxon>Eukaryota</taxon>
        <taxon>Fungi</taxon>
        <taxon>Fungi incertae sedis</taxon>
        <taxon>Mucoromycota</taxon>
        <taxon>Glomeromycotina</taxon>
        <taxon>Glomeromycetes</taxon>
        <taxon>Diversisporales</taxon>
        <taxon>Gigasporaceae</taxon>
        <taxon>Racocetra</taxon>
    </lineage>
</organism>
<comment type="caution">
    <text evidence="1">The sequence shown here is derived from an EMBL/GenBank/DDBJ whole genome shotgun (WGS) entry which is preliminary data.</text>
</comment>
<accession>A0ACA9RM95</accession>
<evidence type="ECO:0000313" key="2">
    <source>
        <dbReference type="Proteomes" id="UP000789920"/>
    </source>
</evidence>
<reference evidence="1" key="1">
    <citation type="submission" date="2021-06" db="EMBL/GenBank/DDBJ databases">
        <authorList>
            <person name="Kallberg Y."/>
            <person name="Tangrot J."/>
            <person name="Rosling A."/>
        </authorList>
    </citation>
    <scope>NUCLEOTIDE SEQUENCE</scope>
    <source>
        <strain evidence="1">MA461A</strain>
    </source>
</reference>
<protein>
    <submittedName>
        <fullName evidence="1">7920_t:CDS:1</fullName>
    </submittedName>
</protein>
<name>A0ACA9RM95_9GLOM</name>
<evidence type="ECO:0000313" key="1">
    <source>
        <dbReference type="EMBL" id="CAG8799251.1"/>
    </source>
</evidence>
<proteinExistence type="predicted"/>
<dbReference type="Proteomes" id="UP000789920">
    <property type="component" value="Unassembled WGS sequence"/>
</dbReference>
<sequence>EGEEGVDAGEGGGVIRIIPQIPKLPDTIIKYSPESRKILANKILIQN</sequence>
<gene>
    <name evidence="1" type="ORF">RPERSI_LOCUS20681</name>
</gene>
<feature type="non-terminal residue" evidence="1">
    <location>
        <position position="1"/>
    </location>
</feature>